<protein>
    <submittedName>
        <fullName evidence="2">Nitrate ABC transporter substrate-binding protein</fullName>
    </submittedName>
</protein>
<reference evidence="2 3" key="1">
    <citation type="submission" date="2019-12" db="EMBL/GenBank/DDBJ databases">
        <title>Nocardia macrotermitis sp. nov. and Nocardia aurantia sp. nov., isolated from the gut of the fungus growing-termite Macrotermes natalensis.</title>
        <authorList>
            <person name="Christine B."/>
            <person name="Rene B."/>
        </authorList>
    </citation>
    <scope>NUCLEOTIDE SEQUENCE [LARGE SCALE GENOMIC DNA]</scope>
    <source>
        <strain evidence="2 3">DSM 102126</strain>
    </source>
</reference>
<dbReference type="RefSeq" id="WP_161102741.1">
    <property type="nucleotide sequence ID" value="NZ_JBHLYI010000001.1"/>
</dbReference>
<evidence type="ECO:0000256" key="1">
    <source>
        <dbReference type="SAM" id="SignalP"/>
    </source>
</evidence>
<dbReference type="EMBL" id="WUTW01000002">
    <property type="protein sequence ID" value="MXQ64522.1"/>
    <property type="molecule type" value="Genomic_DNA"/>
</dbReference>
<organism evidence="2 3">
    <name type="scientific">Actinomadura rayongensis</name>
    <dbReference type="NCBI Taxonomy" id="1429076"/>
    <lineage>
        <taxon>Bacteria</taxon>
        <taxon>Bacillati</taxon>
        <taxon>Actinomycetota</taxon>
        <taxon>Actinomycetes</taxon>
        <taxon>Streptosporangiales</taxon>
        <taxon>Thermomonosporaceae</taxon>
        <taxon>Actinomadura</taxon>
    </lineage>
</organism>
<dbReference type="Proteomes" id="UP000431901">
    <property type="component" value="Unassembled WGS sequence"/>
</dbReference>
<accession>A0A6I4WCP8</accession>
<feature type="chain" id="PRO_5039385721" evidence="1">
    <location>
        <begin position="27"/>
        <end position="392"/>
    </location>
</feature>
<evidence type="ECO:0000313" key="3">
    <source>
        <dbReference type="Proteomes" id="UP000431901"/>
    </source>
</evidence>
<feature type="signal peptide" evidence="1">
    <location>
        <begin position="1"/>
        <end position="26"/>
    </location>
</feature>
<keyword evidence="1" id="KW-0732">Signal</keyword>
<keyword evidence="3" id="KW-1185">Reference proteome</keyword>
<dbReference type="AlphaFoldDB" id="A0A6I4WCP8"/>
<evidence type="ECO:0000313" key="2">
    <source>
        <dbReference type="EMBL" id="MXQ64522.1"/>
    </source>
</evidence>
<dbReference type="Gene3D" id="3.40.190.10">
    <property type="entry name" value="Periplasmic binding protein-like II"/>
    <property type="match status" value="2"/>
</dbReference>
<proteinExistence type="predicted"/>
<dbReference type="OrthoDB" id="3595952at2"/>
<gene>
    <name evidence="2" type="ORF">GQ466_10780</name>
</gene>
<name>A0A6I4WCP8_9ACTN</name>
<sequence length="392" mass="41272">MSRFRPTVRRAAAATGALLLAGPLAACSSGATPGSSSTTSGLAQATGKKFLGDVCGKNVVVQLQWQPQADMGALFSLLGPGYKVDTRTHSVTGPLVVDGKDTGTRLTLRAGGPAIGFQSVTSQMYADDSINLGLVHADQMISASGNQKVVGVTPLLTHSPTILMWDPAAYGTSFTISKLAASGATVVVAKDQAFVAWLVAKGLVRKSQIDTSYAGSPARFVADPKIIQQGYSDAEPYEYEHTISAWKKPVSYQLLRDAGYDPYAADLSVRADRLTSYAPCLKKLVPIVQQATANYITDPAATNRLIVKVVGSDSSYIPYTIGEANYAAAELKKDRLVEAEHGTVGGYDKNRTDAFVKEMGPILAAQGSAVPSGLKGSDLFTTQFIDPSIGMP</sequence>
<comment type="caution">
    <text evidence="2">The sequence shown here is derived from an EMBL/GenBank/DDBJ whole genome shotgun (WGS) entry which is preliminary data.</text>
</comment>